<reference evidence="5" key="3">
    <citation type="submission" date="2015-06" db="UniProtKB">
        <authorList>
            <consortium name="EnsemblPlants"/>
        </authorList>
    </citation>
    <scope>IDENTIFICATION</scope>
    <source>
        <strain evidence="5">cv. Jemalong A17</strain>
    </source>
</reference>
<feature type="domain" description="DNA helicase Pif1-like DEAD-box helicase" evidence="2">
    <location>
        <begin position="10"/>
        <end position="93"/>
    </location>
</feature>
<keyword evidence="1" id="KW-0234">DNA repair</keyword>
<evidence type="ECO:0000256" key="1">
    <source>
        <dbReference type="RuleBase" id="RU363044"/>
    </source>
</evidence>
<dbReference type="InterPro" id="IPR027417">
    <property type="entry name" value="P-loop_NTPase"/>
</dbReference>
<dbReference type="Proteomes" id="UP000002051">
    <property type="component" value="Unassembled WGS sequence"/>
</dbReference>
<dbReference type="STRING" id="3880.A0A072TEJ3"/>
<dbReference type="GO" id="GO:0016787">
    <property type="term" value="F:hydrolase activity"/>
    <property type="evidence" value="ECO:0007669"/>
    <property type="project" value="UniProtKB-KW"/>
</dbReference>
<keyword evidence="1" id="KW-0227">DNA damage</keyword>
<dbReference type="EnsemblPlants" id="KEH15792">
    <property type="protein sequence ID" value="KEH15792"/>
    <property type="gene ID" value="MTR_0550s0010"/>
</dbReference>
<evidence type="ECO:0000259" key="3">
    <source>
        <dbReference type="Pfam" id="PF21530"/>
    </source>
</evidence>
<proteinExistence type="inferred from homology"/>
<reference evidence="4 6" key="1">
    <citation type="journal article" date="2011" name="Nature">
        <title>The Medicago genome provides insight into the evolution of rhizobial symbioses.</title>
        <authorList>
            <person name="Young N.D."/>
            <person name="Debelle F."/>
            <person name="Oldroyd G.E."/>
            <person name="Geurts R."/>
            <person name="Cannon S.B."/>
            <person name="Udvardi M.K."/>
            <person name="Benedito V.A."/>
            <person name="Mayer K.F."/>
            <person name="Gouzy J."/>
            <person name="Schoof H."/>
            <person name="Van de Peer Y."/>
            <person name="Proost S."/>
            <person name="Cook D.R."/>
            <person name="Meyers B.C."/>
            <person name="Spannagl M."/>
            <person name="Cheung F."/>
            <person name="De Mita S."/>
            <person name="Krishnakumar V."/>
            <person name="Gundlach H."/>
            <person name="Zhou S."/>
            <person name="Mudge J."/>
            <person name="Bharti A.K."/>
            <person name="Murray J.D."/>
            <person name="Naoumkina M.A."/>
            <person name="Rosen B."/>
            <person name="Silverstein K.A."/>
            <person name="Tang H."/>
            <person name="Rombauts S."/>
            <person name="Zhao P.X."/>
            <person name="Zhou P."/>
            <person name="Barbe V."/>
            <person name="Bardou P."/>
            <person name="Bechner M."/>
            <person name="Bellec A."/>
            <person name="Berger A."/>
            <person name="Berges H."/>
            <person name="Bidwell S."/>
            <person name="Bisseling T."/>
            <person name="Choisne N."/>
            <person name="Couloux A."/>
            <person name="Denny R."/>
            <person name="Deshpande S."/>
            <person name="Dai X."/>
            <person name="Doyle J.J."/>
            <person name="Dudez A.M."/>
            <person name="Farmer A.D."/>
            <person name="Fouteau S."/>
            <person name="Franken C."/>
            <person name="Gibelin C."/>
            <person name="Gish J."/>
            <person name="Goldstein S."/>
            <person name="Gonzalez A.J."/>
            <person name="Green P.J."/>
            <person name="Hallab A."/>
            <person name="Hartog M."/>
            <person name="Hua A."/>
            <person name="Humphray S.J."/>
            <person name="Jeong D.H."/>
            <person name="Jing Y."/>
            <person name="Jocker A."/>
            <person name="Kenton S.M."/>
            <person name="Kim D.J."/>
            <person name="Klee K."/>
            <person name="Lai H."/>
            <person name="Lang C."/>
            <person name="Lin S."/>
            <person name="Macmil S.L."/>
            <person name="Magdelenat G."/>
            <person name="Matthews L."/>
            <person name="McCorrison J."/>
            <person name="Monaghan E.L."/>
            <person name="Mun J.H."/>
            <person name="Najar F.Z."/>
            <person name="Nicholson C."/>
            <person name="Noirot C."/>
            <person name="O'Bleness M."/>
            <person name="Paule C.R."/>
            <person name="Poulain J."/>
            <person name="Prion F."/>
            <person name="Qin B."/>
            <person name="Qu C."/>
            <person name="Retzel E.F."/>
            <person name="Riddle C."/>
            <person name="Sallet E."/>
            <person name="Samain S."/>
            <person name="Samson N."/>
            <person name="Sanders I."/>
            <person name="Saurat O."/>
            <person name="Scarpelli C."/>
            <person name="Schiex T."/>
            <person name="Segurens B."/>
            <person name="Severin A.J."/>
            <person name="Sherrier D.J."/>
            <person name="Shi R."/>
            <person name="Sims S."/>
            <person name="Singer S.R."/>
            <person name="Sinharoy S."/>
            <person name="Sterck L."/>
            <person name="Viollet A."/>
            <person name="Wang B.B."/>
            <person name="Wang K."/>
            <person name="Wang M."/>
            <person name="Wang X."/>
            <person name="Warfsmann J."/>
            <person name="Weissenbach J."/>
            <person name="White D.D."/>
            <person name="White J.D."/>
            <person name="Wiley G.B."/>
            <person name="Wincker P."/>
            <person name="Xing Y."/>
            <person name="Yang L."/>
            <person name="Yao Z."/>
            <person name="Ying F."/>
            <person name="Zhai J."/>
            <person name="Zhou L."/>
            <person name="Zuber A."/>
            <person name="Denarie J."/>
            <person name="Dixon R.A."/>
            <person name="May G.D."/>
            <person name="Schwartz D.C."/>
            <person name="Rogers J."/>
            <person name="Quetier F."/>
            <person name="Town C.D."/>
            <person name="Roe B.A."/>
        </authorList>
    </citation>
    <scope>NUCLEOTIDE SEQUENCE [LARGE SCALE GENOMIC DNA]</scope>
    <source>
        <strain evidence="4">A17</strain>
        <strain evidence="5 6">cv. Jemalong A17</strain>
    </source>
</reference>
<protein>
    <recommendedName>
        <fullName evidence="1">ATP-dependent DNA helicase</fullName>
        <ecNumber evidence="1">5.6.2.3</ecNumber>
    </recommendedName>
</protein>
<dbReference type="GO" id="GO:0006281">
    <property type="term" value="P:DNA repair"/>
    <property type="evidence" value="ECO:0007669"/>
    <property type="project" value="UniProtKB-KW"/>
</dbReference>
<dbReference type="AlphaFoldDB" id="A0A072TEJ3"/>
<keyword evidence="6" id="KW-1185">Reference proteome</keyword>
<dbReference type="HOGENOM" id="CLU_001324_14_0_1"/>
<dbReference type="SUPFAM" id="SSF52540">
    <property type="entry name" value="P-loop containing nucleoside triphosphate hydrolases"/>
    <property type="match status" value="1"/>
</dbReference>
<dbReference type="GO" id="GO:0043139">
    <property type="term" value="F:5'-3' DNA helicase activity"/>
    <property type="evidence" value="ECO:0007669"/>
    <property type="project" value="UniProtKB-EC"/>
</dbReference>
<keyword evidence="1" id="KW-0378">Hydrolase</keyword>
<dbReference type="GO" id="GO:0000723">
    <property type="term" value="P:telomere maintenance"/>
    <property type="evidence" value="ECO:0007669"/>
    <property type="project" value="InterPro"/>
</dbReference>
<keyword evidence="1" id="KW-0233">DNA recombination</keyword>
<dbReference type="InterPro" id="IPR010285">
    <property type="entry name" value="DNA_helicase_pif1-like_DEAD"/>
</dbReference>
<reference evidence="4 6" key="2">
    <citation type="journal article" date="2014" name="BMC Genomics">
        <title>An improved genome release (version Mt4.0) for the model legume Medicago truncatula.</title>
        <authorList>
            <person name="Tang H."/>
            <person name="Krishnakumar V."/>
            <person name="Bidwell S."/>
            <person name="Rosen B."/>
            <person name="Chan A."/>
            <person name="Zhou S."/>
            <person name="Gentzbittel L."/>
            <person name="Childs K.L."/>
            <person name="Yandell M."/>
            <person name="Gundlach H."/>
            <person name="Mayer K.F."/>
            <person name="Schwartz D.C."/>
            <person name="Town C.D."/>
        </authorList>
    </citation>
    <scope>GENOME REANNOTATION</scope>
    <source>
        <strain evidence="4">A17</strain>
        <strain evidence="5 6">cv. Jemalong A17</strain>
    </source>
</reference>
<dbReference type="Pfam" id="PF05970">
    <property type="entry name" value="PIF1"/>
    <property type="match status" value="1"/>
</dbReference>
<evidence type="ECO:0000313" key="6">
    <source>
        <dbReference type="Proteomes" id="UP000002051"/>
    </source>
</evidence>
<dbReference type="EMBL" id="KL403275">
    <property type="protein sequence ID" value="KEH15792.1"/>
    <property type="molecule type" value="Genomic_DNA"/>
</dbReference>
<sequence>MSKHDPLNALKPFGGMKVVLGGDFRQILSVVRGGTRPDIVDASINSSKIWAYCNVLRLTINMRLGASSVPAEQEEIANFGKWILSIGDGNDASDENDEMKVEIPEDLLISDTTNPLMSLINFVYPDLNDNLGEKKEYLTSDSVCRLGENSDVQSEWFTSEFLNGIKSYGIPNHRLKLKVGCPIMLMRNIDQANGLCNGTRLTVTNLGKSTIAATVITGKMAGTRVFIPIMNLIPSDPGLPFKLRRRQFPLTLCFTMTINKSQGQSLSRVGVYLLKFVFTHG</sequence>
<feature type="domain" description="DNA helicase Pif1-like 2B" evidence="3">
    <location>
        <begin position="160"/>
        <end position="206"/>
    </location>
</feature>
<name>A0A072TEJ3_MEDTR</name>
<dbReference type="PANTHER" id="PTHR23274">
    <property type="entry name" value="DNA HELICASE-RELATED"/>
    <property type="match status" value="1"/>
</dbReference>
<keyword evidence="1" id="KW-0547">Nucleotide-binding</keyword>
<dbReference type="GO" id="GO:0006310">
    <property type="term" value="P:DNA recombination"/>
    <property type="evidence" value="ECO:0007669"/>
    <property type="project" value="UniProtKB-KW"/>
</dbReference>
<organism evidence="4 6">
    <name type="scientific">Medicago truncatula</name>
    <name type="common">Barrel medic</name>
    <name type="synonym">Medicago tribuloides</name>
    <dbReference type="NCBI Taxonomy" id="3880"/>
    <lineage>
        <taxon>Eukaryota</taxon>
        <taxon>Viridiplantae</taxon>
        <taxon>Streptophyta</taxon>
        <taxon>Embryophyta</taxon>
        <taxon>Tracheophyta</taxon>
        <taxon>Spermatophyta</taxon>
        <taxon>Magnoliopsida</taxon>
        <taxon>eudicotyledons</taxon>
        <taxon>Gunneridae</taxon>
        <taxon>Pentapetalae</taxon>
        <taxon>rosids</taxon>
        <taxon>fabids</taxon>
        <taxon>Fabales</taxon>
        <taxon>Fabaceae</taxon>
        <taxon>Papilionoideae</taxon>
        <taxon>50 kb inversion clade</taxon>
        <taxon>NPAAA clade</taxon>
        <taxon>Hologalegina</taxon>
        <taxon>IRL clade</taxon>
        <taxon>Trifolieae</taxon>
        <taxon>Medicago</taxon>
    </lineage>
</organism>
<accession>A0A072TEJ3</accession>
<gene>
    <name evidence="4" type="ORF">MTR_0550s0010</name>
</gene>
<evidence type="ECO:0000259" key="2">
    <source>
        <dbReference type="Pfam" id="PF05970"/>
    </source>
</evidence>
<comment type="cofactor">
    <cofactor evidence="1">
        <name>Mg(2+)</name>
        <dbReference type="ChEBI" id="CHEBI:18420"/>
    </cofactor>
</comment>
<keyword evidence="1 4" id="KW-0347">Helicase</keyword>
<comment type="catalytic activity">
    <reaction evidence="1">
        <text>ATP + H2O = ADP + phosphate + H(+)</text>
        <dbReference type="Rhea" id="RHEA:13065"/>
        <dbReference type="ChEBI" id="CHEBI:15377"/>
        <dbReference type="ChEBI" id="CHEBI:15378"/>
        <dbReference type="ChEBI" id="CHEBI:30616"/>
        <dbReference type="ChEBI" id="CHEBI:43474"/>
        <dbReference type="ChEBI" id="CHEBI:456216"/>
        <dbReference type="EC" id="5.6.2.3"/>
    </reaction>
</comment>
<keyword evidence="1" id="KW-0067">ATP-binding</keyword>
<dbReference type="GO" id="GO:0005524">
    <property type="term" value="F:ATP binding"/>
    <property type="evidence" value="ECO:0007669"/>
    <property type="project" value="UniProtKB-KW"/>
</dbReference>
<dbReference type="EC" id="5.6.2.3" evidence="1"/>
<evidence type="ECO:0000313" key="5">
    <source>
        <dbReference type="EnsemblPlants" id="KEH15792"/>
    </source>
</evidence>
<dbReference type="PANTHER" id="PTHR23274:SF33">
    <property type="entry name" value="ANIMAL RPA1 DOMAIN PROTEIN"/>
    <property type="match status" value="1"/>
</dbReference>
<evidence type="ECO:0000313" key="4">
    <source>
        <dbReference type="EMBL" id="KEH15792.1"/>
    </source>
</evidence>
<dbReference type="Pfam" id="PF21530">
    <property type="entry name" value="Pif1_2B_dom"/>
    <property type="match status" value="1"/>
</dbReference>
<dbReference type="InterPro" id="IPR049163">
    <property type="entry name" value="Pif1-like_2B_dom"/>
</dbReference>
<comment type="similarity">
    <text evidence="1">Belongs to the helicase family.</text>
</comment>